<protein>
    <submittedName>
        <fullName evidence="2">Uncharacterized protein</fullName>
    </submittedName>
</protein>
<accession>A0A0W8FEE1</accession>
<feature type="compositionally biased region" description="Low complexity" evidence="1">
    <location>
        <begin position="76"/>
        <end position="94"/>
    </location>
</feature>
<organism evidence="2">
    <name type="scientific">hydrocarbon metagenome</name>
    <dbReference type="NCBI Taxonomy" id="938273"/>
    <lineage>
        <taxon>unclassified sequences</taxon>
        <taxon>metagenomes</taxon>
        <taxon>ecological metagenomes</taxon>
    </lineage>
</organism>
<dbReference type="EMBL" id="LNQE01001308">
    <property type="protein sequence ID" value="KUG19261.1"/>
    <property type="molecule type" value="Genomic_DNA"/>
</dbReference>
<evidence type="ECO:0000256" key="1">
    <source>
        <dbReference type="SAM" id="MobiDB-lite"/>
    </source>
</evidence>
<reference evidence="2" key="1">
    <citation type="journal article" date="2015" name="Proc. Natl. Acad. Sci. U.S.A.">
        <title>Networks of energetic and metabolic interactions define dynamics in microbial communities.</title>
        <authorList>
            <person name="Embree M."/>
            <person name="Liu J.K."/>
            <person name="Al-Bassam M.M."/>
            <person name="Zengler K."/>
        </authorList>
    </citation>
    <scope>NUCLEOTIDE SEQUENCE</scope>
</reference>
<feature type="region of interest" description="Disordered" evidence="1">
    <location>
        <begin position="72"/>
        <end position="105"/>
    </location>
</feature>
<feature type="compositionally biased region" description="Basic and acidic residues" evidence="1">
    <location>
        <begin position="95"/>
        <end position="105"/>
    </location>
</feature>
<proteinExistence type="predicted"/>
<sequence>MVAPLPYLYVSAKPTISHVPSRLRTLRRRICARTNPVYMRALRPPADRLLCARRSRCHERCVERKAPLGLAVPRTPAGAGRAGHPPRGGHPALPLEKHRQGDRRF</sequence>
<name>A0A0W8FEE1_9ZZZZ</name>
<comment type="caution">
    <text evidence="2">The sequence shown here is derived from an EMBL/GenBank/DDBJ whole genome shotgun (WGS) entry which is preliminary data.</text>
</comment>
<dbReference type="AlphaFoldDB" id="A0A0W8FEE1"/>
<evidence type="ECO:0000313" key="2">
    <source>
        <dbReference type="EMBL" id="KUG19261.1"/>
    </source>
</evidence>
<gene>
    <name evidence="2" type="ORF">ASZ90_011017</name>
</gene>